<sequence length="187" mass="21555">MKKSMQEFIGITIVIIVLFLGIAGISSLDKNKIDSETVGKFKIYSKDINTDKEIIVEEFGFYKDVDTVEKRLNIIASNLSDSQFKNLPIELIGIEEIDGKKVATFNLKENEENLNKPDWSEYSEPSWANNFFQGSAGGGWTCYTLQTTMLQPDYDGEWIDGVRFLYNGEENKYFQHIEGLDRIKYRY</sequence>
<protein>
    <recommendedName>
        <fullName evidence="4">Lipoprotein</fullName>
    </recommendedName>
</protein>
<evidence type="ECO:0000313" key="3">
    <source>
        <dbReference type="Proteomes" id="UP000596929"/>
    </source>
</evidence>
<accession>A0ABR7DCC0</accession>
<keyword evidence="1" id="KW-0812">Transmembrane</keyword>
<organism evidence="2 3">
    <name type="scientific">Clostridium hominis</name>
    <dbReference type="NCBI Taxonomy" id="2763036"/>
    <lineage>
        <taxon>Bacteria</taxon>
        <taxon>Bacillati</taxon>
        <taxon>Bacillota</taxon>
        <taxon>Clostridia</taxon>
        <taxon>Eubacteriales</taxon>
        <taxon>Clostridiaceae</taxon>
        <taxon>Clostridium</taxon>
    </lineage>
</organism>
<keyword evidence="1" id="KW-0472">Membrane</keyword>
<dbReference type="EMBL" id="JACOOO010000016">
    <property type="protein sequence ID" value="MBC5629041.1"/>
    <property type="molecule type" value="Genomic_DNA"/>
</dbReference>
<gene>
    <name evidence="2" type="ORF">H8S20_09060</name>
</gene>
<comment type="caution">
    <text evidence="2">The sequence shown here is derived from an EMBL/GenBank/DDBJ whole genome shotgun (WGS) entry which is preliminary data.</text>
</comment>
<name>A0ABR7DCC0_9CLOT</name>
<keyword evidence="3" id="KW-1185">Reference proteome</keyword>
<keyword evidence="1" id="KW-1133">Transmembrane helix</keyword>
<evidence type="ECO:0000313" key="2">
    <source>
        <dbReference type="EMBL" id="MBC5629041.1"/>
    </source>
</evidence>
<proteinExistence type="predicted"/>
<evidence type="ECO:0008006" key="4">
    <source>
        <dbReference type="Google" id="ProtNLM"/>
    </source>
</evidence>
<dbReference type="Proteomes" id="UP000596929">
    <property type="component" value="Unassembled WGS sequence"/>
</dbReference>
<feature type="transmembrane region" description="Helical" evidence="1">
    <location>
        <begin position="7"/>
        <end position="28"/>
    </location>
</feature>
<evidence type="ECO:0000256" key="1">
    <source>
        <dbReference type="SAM" id="Phobius"/>
    </source>
</evidence>
<dbReference type="RefSeq" id="WP_186859916.1">
    <property type="nucleotide sequence ID" value="NZ_JACOOO010000016.1"/>
</dbReference>
<reference evidence="2 3" key="1">
    <citation type="submission" date="2020-08" db="EMBL/GenBank/DDBJ databases">
        <title>Genome public.</title>
        <authorList>
            <person name="Liu C."/>
            <person name="Sun Q."/>
        </authorList>
    </citation>
    <scope>NUCLEOTIDE SEQUENCE [LARGE SCALE GENOMIC DNA]</scope>
    <source>
        <strain evidence="2 3">NSJ-6</strain>
    </source>
</reference>